<dbReference type="Proteomes" id="UP001234202">
    <property type="component" value="Unassembled WGS sequence"/>
</dbReference>
<reference evidence="1" key="1">
    <citation type="submission" date="2023-04" db="EMBL/GenBank/DDBJ databases">
        <title>Draft Genome sequencing of Naganishia species isolated from polar environments using Oxford Nanopore Technology.</title>
        <authorList>
            <person name="Leo P."/>
            <person name="Venkateswaran K."/>
        </authorList>
    </citation>
    <scope>NUCLEOTIDE SEQUENCE</scope>
    <source>
        <strain evidence="1">DBVPG 5303</strain>
    </source>
</reference>
<keyword evidence="2" id="KW-1185">Reference proteome</keyword>
<accession>A0ACC2XS76</accession>
<comment type="caution">
    <text evidence="1">The sequence shown here is derived from an EMBL/GenBank/DDBJ whole genome shotgun (WGS) entry which is preliminary data.</text>
</comment>
<proteinExistence type="predicted"/>
<evidence type="ECO:0000313" key="2">
    <source>
        <dbReference type="Proteomes" id="UP001234202"/>
    </source>
</evidence>
<name>A0ACC2XS76_9TREE</name>
<gene>
    <name evidence="1" type="ORF">QFC24_002211</name>
</gene>
<evidence type="ECO:0000313" key="1">
    <source>
        <dbReference type="EMBL" id="KAJ9126468.1"/>
    </source>
</evidence>
<dbReference type="EMBL" id="JASBWV010000005">
    <property type="protein sequence ID" value="KAJ9126468.1"/>
    <property type="molecule type" value="Genomic_DNA"/>
</dbReference>
<protein>
    <submittedName>
        <fullName evidence="1">Uncharacterized protein</fullName>
    </submittedName>
</protein>
<sequence>MNSSNNRDSEVEDLQSSPPKASSSKPKSSDKAARTPSSAMQQTEAVSRPQTWKDKPGMAKKRKTTKKRQYWEIIEVDDDDDASSEEGGFGLRNGMSGSQAKKSEANGSKRVPISYVDSSDADPESESAVETDEGDYGEPSKSVRTKAKGKSKTKKAQEVVPTPLPKSQKGKEKQQKKKRKKKKGKTGDGKEQSQEAEIKDLSLSSMDNQIWTIDGILSAEYKFDEATRRKCWLYTIKWHGYTIEQTADEAPIPAEYFGDGKIIDDFWQGVGPGLDMSCTAKTENGSTVLEPRGRTGDRYVASPRTLVKWHISAYRKYKKESLRFVQRLNSLEKRVDNGAAISKKMSKQLGILNKGKEELKAHIADTRREIDINERAIRANGSPFELEDVMDDLSDSDIDTDYALGIAASTDEEDRGHPPPPPPVRNPSPQKFKRKAQVGSSESEDEPVAPVRPTIKPKVKSKVAQETSSGIKLKLPKLQRPQEHKLPKESKQAPLPVKSPGQTRPKLPDAQPPKPSSPVKEQPKQNLPSVTPKNSSQHGERSANDMRPKARKRAKAIDSDSQRTALGQISVRSIIEARNPSPKLSRSTPPNVPSPLPKETEPSAPSDEATKRADVFNSPRIESAPLFLEEPETAQSNRRRGQWAFGADTPSPAAARTDKDRFGITEHGNGTPAATPSVGPVQNGVQTHTSIQSNAPSSSEAADGKGTVTNPKSRTPPPPAIVPFVKPEPQSPGDHNYSGSEGEVEHDLGLDAELNYPGIPDAVVVRDDHRPRRPPETAGITLHLRFNSPHIGQRNIGKVKLENISDPQRLGHPLAMFESLFLGGEKELLITQTITDAARFLGGQKVNQFARIRPENPESTREINKLTMLFQSTRQPVGVVRVRSDLLVLVYSSKSIPSSMLNTPRAIQSSGGFTLAAVFPNRDLNMQVNPGVRPPSALPPPSLTIPNQSSGANEVHSAGGPAQTATARMIPSLTASLTGQSTPGLTSGFGRSLLGPGPTRPGQARDLQPASRADPSITADKRLPSDFHHDAGVDLGLDMDMDEDIEVEKTLPLDSNVDNDVDLGLDMDMNMDVDMDASLDPDINLDSKQNLTTLIPTPNPALSVRAVEPVNLTPMMRMETNAEASQQPAVINTAQPPSSSEAAMRSPVQQRDSPPIQRSPRQTALPKAAPETMPIPMQQIIAQPSTSRLTSPPHQSEGNEHVLERPRSRSPPAAETITKAPAMSPKPKITEEALPSPVRVPSPPLTLDGSVDNDAQALKSTEKASTPPVNASPPRLTSEESMEEIDVQPSTTIEKASTPPVIGSLSPPITSEYSTKGTDVQACLPVTSHPSLPEPAQDDIAPASLTIERGVSAQSKGVVSAEEELASILDHPMQEDTIVLNAPSRARTPEPAEIVRLDVQDIDIKQSKGIARPVSPPAPNVLSPANAAHSLPPPPPIAVVPGPPASPGPAAPPSPPILPGPAPPSASPPPLPDSSLPQEIPAPVFATKSPSSRSRAISPINSLPTTPPVPPGGGKLKLEVVIDQAEFENSKDGYFRWLTARHNPDDIHPNPLLATFGFTKSFGNHLLNKRCVITTNFAKDELKQLVLEAGGMIIPFGYGAEFDVMLVSNDLYPTLAEAQGQSDVSFAHADIWSFGAADFLDAKDWKLRQRIPKRSGLVSFTPASIIKAPELFLECLRKIHNLRHWNAFLSAETIQALHHYIKAPITPQTNKIKMFRTMNDATGLFKVRYPRATDIDDPSLREQRQLVVRRIDKFNRWVDVQQEISKNDHLMKKAGTLCAQFEGKIVPANHRKYWEREAEILDELLEHHFKTDEIYAMKRSIFVGYNPSAIRKGLGNDALSEFGYQDIETYEMEDLLKRLSSDVRFAGLLRPSEGRNGQDS</sequence>
<organism evidence="1 2">
    <name type="scientific">Naganishia onofrii</name>
    <dbReference type="NCBI Taxonomy" id="1851511"/>
    <lineage>
        <taxon>Eukaryota</taxon>
        <taxon>Fungi</taxon>
        <taxon>Dikarya</taxon>
        <taxon>Basidiomycota</taxon>
        <taxon>Agaricomycotina</taxon>
        <taxon>Tremellomycetes</taxon>
        <taxon>Filobasidiales</taxon>
        <taxon>Filobasidiaceae</taxon>
        <taxon>Naganishia</taxon>
    </lineage>
</organism>